<name>A0ABU3IA61_9ACTO</name>
<dbReference type="Gene3D" id="2.170.120.20">
    <property type="entry name" value="Ribosomal protein L25, beta domain"/>
    <property type="match status" value="1"/>
</dbReference>
<dbReference type="NCBIfam" id="TIGR00731">
    <property type="entry name" value="bL25_bact_ctc"/>
    <property type="match status" value="1"/>
</dbReference>
<reference evidence="9 10" key="1">
    <citation type="submission" date="2023-06" db="EMBL/GenBank/DDBJ databases">
        <title>Draft genome sequence of Gleimia hominis type strain CCUG 57540T.</title>
        <authorList>
            <person name="Salva-Serra F."/>
            <person name="Cardew S."/>
            <person name="Jensie Markopoulos S."/>
            <person name="Ohlen M."/>
            <person name="Inganas E."/>
            <person name="Svensson-Stadler L."/>
            <person name="Moore E.R.B."/>
        </authorList>
    </citation>
    <scope>NUCLEOTIDE SEQUENCE [LARGE SCALE GENOMIC DNA]</scope>
    <source>
        <strain evidence="9 10">CCUG 57540</strain>
    </source>
</reference>
<feature type="region of interest" description="Disordered" evidence="6">
    <location>
        <begin position="164"/>
        <end position="211"/>
    </location>
</feature>
<comment type="caution">
    <text evidence="9">The sequence shown here is derived from an EMBL/GenBank/DDBJ whole genome shotgun (WGS) entry which is preliminary data.</text>
</comment>
<dbReference type="NCBIfam" id="NF004612">
    <property type="entry name" value="PRK05943.1"/>
    <property type="match status" value="1"/>
</dbReference>
<dbReference type="PANTHER" id="PTHR33284:SF1">
    <property type="entry name" value="RIBOSOMAL PROTEIN L25_GLN-TRNA SYNTHETASE, ANTI-CODON-BINDING DOMAIN-CONTAINING PROTEIN"/>
    <property type="match status" value="1"/>
</dbReference>
<dbReference type="InterPro" id="IPR020056">
    <property type="entry name" value="Rbsml_bL25/Gln-tRNA_synth_N"/>
</dbReference>
<dbReference type="Gene3D" id="2.40.240.10">
    <property type="entry name" value="Ribosomal Protein L25, Chain P"/>
    <property type="match status" value="1"/>
</dbReference>
<dbReference type="InterPro" id="IPR037121">
    <property type="entry name" value="Ribosomal_bL25_C"/>
</dbReference>
<dbReference type="NCBIfam" id="NF004131">
    <property type="entry name" value="PRK05618.2-1"/>
    <property type="match status" value="1"/>
</dbReference>
<dbReference type="CDD" id="cd00495">
    <property type="entry name" value="Ribosomal_L25_TL5_CTC"/>
    <property type="match status" value="1"/>
</dbReference>
<feature type="domain" description="Large ribosomal subunit protein bL25 beta" evidence="8">
    <location>
        <begin position="101"/>
        <end position="180"/>
    </location>
</feature>
<evidence type="ECO:0000256" key="3">
    <source>
        <dbReference type="ARBA" id="ARBA00022980"/>
    </source>
</evidence>
<evidence type="ECO:0000313" key="10">
    <source>
        <dbReference type="Proteomes" id="UP001247542"/>
    </source>
</evidence>
<comment type="function">
    <text evidence="5">This is one of the proteins that binds to the 5S RNA in the ribosome where it forms part of the central protuberance.</text>
</comment>
<keyword evidence="2 5" id="KW-0694">RNA-binding</keyword>
<dbReference type="InterPro" id="IPR020057">
    <property type="entry name" value="Ribosomal_bL25_b-dom"/>
</dbReference>
<evidence type="ECO:0000256" key="5">
    <source>
        <dbReference type="HAMAP-Rule" id="MF_01334"/>
    </source>
</evidence>
<dbReference type="EMBL" id="JASXSX010000001">
    <property type="protein sequence ID" value="MDT3767258.1"/>
    <property type="molecule type" value="Genomic_DNA"/>
</dbReference>
<evidence type="ECO:0000256" key="4">
    <source>
        <dbReference type="ARBA" id="ARBA00023274"/>
    </source>
</evidence>
<dbReference type="PANTHER" id="PTHR33284">
    <property type="entry name" value="RIBOSOMAL PROTEIN L25/GLN-TRNA SYNTHETASE, ANTI-CODON-BINDING DOMAIN-CONTAINING PROTEIN"/>
    <property type="match status" value="1"/>
</dbReference>
<keyword evidence="3 5" id="KW-0689">Ribosomal protein</keyword>
<organism evidence="9 10">
    <name type="scientific">Gleimia hominis</name>
    <dbReference type="NCBI Taxonomy" id="595468"/>
    <lineage>
        <taxon>Bacteria</taxon>
        <taxon>Bacillati</taxon>
        <taxon>Actinomycetota</taxon>
        <taxon>Actinomycetes</taxon>
        <taxon>Actinomycetales</taxon>
        <taxon>Actinomycetaceae</taxon>
        <taxon>Gleimia</taxon>
    </lineage>
</organism>
<keyword evidence="4 5" id="KW-0687">Ribonucleoprotein</keyword>
<gene>
    <name evidence="5" type="primary">rplY</name>
    <name evidence="5" type="synonym">ctc</name>
    <name evidence="9" type="ORF">QS713_04145</name>
</gene>
<keyword evidence="1 5" id="KW-0699">rRNA-binding</keyword>
<dbReference type="InterPro" id="IPR020930">
    <property type="entry name" value="Ribosomal_uL5_bac-type"/>
</dbReference>
<evidence type="ECO:0000259" key="7">
    <source>
        <dbReference type="Pfam" id="PF01386"/>
    </source>
</evidence>
<dbReference type="InterPro" id="IPR011035">
    <property type="entry name" value="Ribosomal_bL25/Gln-tRNA_synth"/>
</dbReference>
<accession>A0ABU3IA61</accession>
<dbReference type="SUPFAM" id="SSF50715">
    <property type="entry name" value="Ribosomal protein L25-like"/>
    <property type="match status" value="1"/>
</dbReference>
<dbReference type="Pfam" id="PF01386">
    <property type="entry name" value="Ribosomal_L25p"/>
    <property type="match status" value="1"/>
</dbReference>
<dbReference type="InterPro" id="IPR001021">
    <property type="entry name" value="Ribosomal_bL25_long"/>
</dbReference>
<sequence>MATHITRLDGVARKEFGKGAARRARRAGMIPAVIYSSSVEPVHMDMNAHDVFLIVKDNENALVNVVCDGEEQLAIVKDIQRHPVRREIIHLDLLAVRRDEKVDVDVPLVFVGESAPNTILSQEHFTLLVHAPAIDIPESIEVSIEGLEEGAVLTIADVNFPADVESDLEPDTVIGSIMIPEEEPEEEPEETEESAEAEEGSEDGEDDSEEE</sequence>
<feature type="compositionally biased region" description="Acidic residues" evidence="6">
    <location>
        <begin position="180"/>
        <end position="211"/>
    </location>
</feature>
<comment type="similarity">
    <text evidence="5">Belongs to the bacterial ribosomal protein bL25 family. CTC subfamily.</text>
</comment>
<dbReference type="HAMAP" id="MF_01334">
    <property type="entry name" value="Ribosomal_bL25_CTC"/>
    <property type="match status" value="1"/>
</dbReference>
<evidence type="ECO:0000256" key="1">
    <source>
        <dbReference type="ARBA" id="ARBA00022730"/>
    </source>
</evidence>
<feature type="domain" description="Large ribosomal subunit protein bL25 L25" evidence="7">
    <location>
        <begin position="10"/>
        <end position="93"/>
    </location>
</feature>
<dbReference type="GO" id="GO:0005840">
    <property type="term" value="C:ribosome"/>
    <property type="evidence" value="ECO:0007669"/>
    <property type="project" value="UniProtKB-KW"/>
</dbReference>
<comment type="subunit">
    <text evidence="5">Part of the 50S ribosomal subunit; part of the 5S rRNA/L5/L18/L25 subcomplex. Contacts the 5S rRNA. Binds to the 5S rRNA independently of L5 and L18.</text>
</comment>
<evidence type="ECO:0000256" key="2">
    <source>
        <dbReference type="ARBA" id="ARBA00022884"/>
    </source>
</evidence>
<evidence type="ECO:0000259" key="8">
    <source>
        <dbReference type="Pfam" id="PF14693"/>
    </source>
</evidence>
<keyword evidence="10" id="KW-1185">Reference proteome</keyword>
<dbReference type="Pfam" id="PF14693">
    <property type="entry name" value="Ribosomal_TL5_C"/>
    <property type="match status" value="1"/>
</dbReference>
<protein>
    <recommendedName>
        <fullName evidence="5">Large ribosomal subunit protein bL25</fullName>
    </recommendedName>
    <alternativeName>
        <fullName evidence="5">General stress protein CTC</fullName>
    </alternativeName>
</protein>
<dbReference type="InterPro" id="IPR029751">
    <property type="entry name" value="Ribosomal_L25_dom"/>
</dbReference>
<evidence type="ECO:0000313" key="9">
    <source>
        <dbReference type="EMBL" id="MDT3767258.1"/>
    </source>
</evidence>
<proteinExistence type="inferred from homology"/>
<dbReference type="Proteomes" id="UP001247542">
    <property type="component" value="Unassembled WGS sequence"/>
</dbReference>
<dbReference type="RefSeq" id="WP_313272656.1">
    <property type="nucleotide sequence ID" value="NZ_JASXSX010000001.1"/>
</dbReference>
<evidence type="ECO:0000256" key="6">
    <source>
        <dbReference type="SAM" id="MobiDB-lite"/>
    </source>
</evidence>